<keyword evidence="1" id="KW-0812">Transmembrane</keyword>
<keyword evidence="1" id="KW-1133">Transmembrane helix</keyword>
<dbReference type="AlphaFoldDB" id="S8E8G1"/>
<protein>
    <recommendedName>
        <fullName evidence="4">Transmembrane protein</fullName>
    </recommendedName>
</protein>
<accession>S8E8G1</accession>
<keyword evidence="1" id="KW-0472">Membrane</keyword>
<evidence type="ECO:0000313" key="3">
    <source>
        <dbReference type="Proteomes" id="UP000015453"/>
    </source>
</evidence>
<feature type="non-terminal residue" evidence="2">
    <location>
        <position position="1"/>
    </location>
</feature>
<evidence type="ECO:0008006" key="4">
    <source>
        <dbReference type="Google" id="ProtNLM"/>
    </source>
</evidence>
<dbReference type="PANTHER" id="PTHR34189:SF4">
    <property type="entry name" value="TRANSMEMBRANE PROTEIN"/>
    <property type="match status" value="1"/>
</dbReference>
<organism evidence="2 3">
    <name type="scientific">Genlisea aurea</name>
    <dbReference type="NCBI Taxonomy" id="192259"/>
    <lineage>
        <taxon>Eukaryota</taxon>
        <taxon>Viridiplantae</taxon>
        <taxon>Streptophyta</taxon>
        <taxon>Embryophyta</taxon>
        <taxon>Tracheophyta</taxon>
        <taxon>Spermatophyta</taxon>
        <taxon>Magnoliopsida</taxon>
        <taxon>eudicotyledons</taxon>
        <taxon>Gunneridae</taxon>
        <taxon>Pentapetalae</taxon>
        <taxon>asterids</taxon>
        <taxon>lamiids</taxon>
        <taxon>Lamiales</taxon>
        <taxon>Lentibulariaceae</taxon>
        <taxon>Genlisea</taxon>
    </lineage>
</organism>
<comment type="caution">
    <text evidence="2">The sequence shown here is derived from an EMBL/GenBank/DDBJ whole genome shotgun (WGS) entry which is preliminary data.</text>
</comment>
<dbReference type="EMBL" id="AUSU01002459">
    <property type="protein sequence ID" value="EPS68747.1"/>
    <property type="molecule type" value="Genomic_DNA"/>
</dbReference>
<dbReference type="PANTHER" id="PTHR34189">
    <property type="entry name" value="TRANSMEMBRANE PROTEIN"/>
    <property type="match status" value="1"/>
</dbReference>
<evidence type="ECO:0000313" key="2">
    <source>
        <dbReference type="EMBL" id="EPS68747.1"/>
    </source>
</evidence>
<feature type="non-terminal residue" evidence="2">
    <location>
        <position position="69"/>
    </location>
</feature>
<proteinExistence type="predicted"/>
<reference evidence="2 3" key="1">
    <citation type="journal article" date="2013" name="BMC Genomics">
        <title>The miniature genome of a carnivorous plant Genlisea aurea contains a low number of genes and short non-coding sequences.</title>
        <authorList>
            <person name="Leushkin E.V."/>
            <person name="Sutormin R.A."/>
            <person name="Nabieva E.R."/>
            <person name="Penin A.A."/>
            <person name="Kondrashov A.S."/>
            <person name="Logacheva M.D."/>
        </authorList>
    </citation>
    <scope>NUCLEOTIDE SEQUENCE [LARGE SCALE GENOMIC DNA]</scope>
</reference>
<gene>
    <name evidence="2" type="ORF">M569_06028</name>
</gene>
<keyword evidence="3" id="KW-1185">Reference proteome</keyword>
<name>S8E8G1_9LAMI</name>
<feature type="transmembrane region" description="Helical" evidence="1">
    <location>
        <begin position="26"/>
        <end position="45"/>
    </location>
</feature>
<evidence type="ECO:0000256" key="1">
    <source>
        <dbReference type="SAM" id="Phobius"/>
    </source>
</evidence>
<sequence length="69" mass="7634">DDELPVYEPQSEVAKKDRAKSKFSENAVHVIPLVLLLCCIILWFFSNPDVDVSGRSMAAKVQAITIDGD</sequence>
<dbReference type="Proteomes" id="UP000015453">
    <property type="component" value="Unassembled WGS sequence"/>
</dbReference>